<keyword evidence="9" id="KW-0812">Transmembrane</keyword>
<accession>A0A238JPD7</accession>
<dbReference type="InterPro" id="IPR005467">
    <property type="entry name" value="His_kinase_dom"/>
</dbReference>
<dbReference type="InterPro" id="IPR003660">
    <property type="entry name" value="HAMP_dom"/>
</dbReference>
<dbReference type="InterPro" id="IPR003661">
    <property type="entry name" value="HisK_dim/P_dom"/>
</dbReference>
<dbReference type="SMART" id="SM00388">
    <property type="entry name" value="HisKA"/>
    <property type="match status" value="1"/>
</dbReference>
<evidence type="ECO:0000256" key="5">
    <source>
        <dbReference type="ARBA" id="ARBA00022679"/>
    </source>
</evidence>
<feature type="domain" description="HAMP" evidence="11">
    <location>
        <begin position="215"/>
        <end position="267"/>
    </location>
</feature>
<keyword evidence="8" id="KW-0175">Coiled coil</keyword>
<dbReference type="Gene3D" id="6.10.340.10">
    <property type="match status" value="1"/>
</dbReference>
<evidence type="ECO:0000256" key="7">
    <source>
        <dbReference type="ARBA" id="ARBA00023012"/>
    </source>
</evidence>
<evidence type="ECO:0000313" key="13">
    <source>
        <dbReference type="Proteomes" id="UP000202922"/>
    </source>
</evidence>
<dbReference type="EC" id="2.7.13.3" evidence="3"/>
<dbReference type="RefSeq" id="WP_093965984.1">
    <property type="nucleotide sequence ID" value="NZ_FXYE01000001.1"/>
</dbReference>
<evidence type="ECO:0000313" key="12">
    <source>
        <dbReference type="EMBL" id="SMX32313.1"/>
    </source>
</evidence>
<keyword evidence="9" id="KW-1133">Transmembrane helix</keyword>
<dbReference type="InterPro" id="IPR004358">
    <property type="entry name" value="Sig_transdc_His_kin-like_C"/>
</dbReference>
<dbReference type="InterPro" id="IPR050736">
    <property type="entry name" value="Sensor_HK_Regulatory"/>
</dbReference>
<evidence type="ECO:0000256" key="1">
    <source>
        <dbReference type="ARBA" id="ARBA00000085"/>
    </source>
</evidence>
<dbReference type="InterPro" id="IPR036890">
    <property type="entry name" value="HATPase_C_sf"/>
</dbReference>
<dbReference type="Pfam" id="PF00512">
    <property type="entry name" value="HisKA"/>
    <property type="match status" value="1"/>
</dbReference>
<dbReference type="CDD" id="cd00075">
    <property type="entry name" value="HATPase"/>
    <property type="match status" value="1"/>
</dbReference>
<evidence type="ECO:0000259" key="10">
    <source>
        <dbReference type="PROSITE" id="PS50109"/>
    </source>
</evidence>
<keyword evidence="13" id="KW-1185">Reference proteome</keyword>
<evidence type="ECO:0000256" key="3">
    <source>
        <dbReference type="ARBA" id="ARBA00012438"/>
    </source>
</evidence>
<dbReference type="Gene3D" id="1.10.287.130">
    <property type="match status" value="1"/>
</dbReference>
<dbReference type="PRINTS" id="PR00344">
    <property type="entry name" value="BCTRLSENSOR"/>
</dbReference>
<keyword evidence="9" id="KW-0472">Membrane</keyword>
<dbReference type="PANTHER" id="PTHR43711:SF1">
    <property type="entry name" value="HISTIDINE KINASE 1"/>
    <property type="match status" value="1"/>
</dbReference>
<comment type="subcellular location">
    <subcellularLocation>
        <location evidence="2">Membrane</location>
    </subcellularLocation>
</comment>
<dbReference type="InterPro" id="IPR036097">
    <property type="entry name" value="HisK_dim/P_sf"/>
</dbReference>
<dbReference type="SUPFAM" id="SSF47384">
    <property type="entry name" value="Homodimeric domain of signal transducing histidine kinase"/>
    <property type="match status" value="1"/>
</dbReference>
<evidence type="ECO:0000256" key="6">
    <source>
        <dbReference type="ARBA" id="ARBA00022777"/>
    </source>
</evidence>
<dbReference type="CDD" id="cd00082">
    <property type="entry name" value="HisKA"/>
    <property type="match status" value="1"/>
</dbReference>
<dbReference type="Proteomes" id="UP000202922">
    <property type="component" value="Unassembled WGS sequence"/>
</dbReference>
<name>A0A238JPD7_9RHOB</name>
<reference evidence="13" key="1">
    <citation type="submission" date="2017-05" db="EMBL/GenBank/DDBJ databases">
        <authorList>
            <person name="Rodrigo-Torres L."/>
            <person name="Arahal R. D."/>
            <person name="Lucena T."/>
        </authorList>
    </citation>
    <scope>NUCLEOTIDE SEQUENCE [LARGE SCALE GENOMIC DNA]</scope>
    <source>
        <strain evidence="13">CECT 8621</strain>
    </source>
</reference>
<comment type="catalytic activity">
    <reaction evidence="1">
        <text>ATP + protein L-histidine = ADP + protein N-phospho-L-histidine.</text>
        <dbReference type="EC" id="2.7.13.3"/>
    </reaction>
</comment>
<feature type="coiled-coil region" evidence="8">
    <location>
        <begin position="336"/>
        <end position="363"/>
    </location>
</feature>
<dbReference type="Gene3D" id="3.30.565.10">
    <property type="entry name" value="Histidine kinase-like ATPase, C-terminal domain"/>
    <property type="match status" value="1"/>
</dbReference>
<feature type="domain" description="Histidine kinase" evidence="10">
    <location>
        <begin position="307"/>
        <end position="525"/>
    </location>
</feature>
<dbReference type="SMART" id="SM00304">
    <property type="entry name" value="HAMP"/>
    <property type="match status" value="1"/>
</dbReference>
<dbReference type="GO" id="GO:0000155">
    <property type="term" value="F:phosphorelay sensor kinase activity"/>
    <property type="evidence" value="ECO:0007669"/>
    <property type="project" value="InterPro"/>
</dbReference>
<evidence type="ECO:0000259" key="11">
    <source>
        <dbReference type="PROSITE" id="PS50885"/>
    </source>
</evidence>
<dbReference type="CDD" id="cd06225">
    <property type="entry name" value="HAMP"/>
    <property type="match status" value="1"/>
</dbReference>
<dbReference type="SUPFAM" id="SSF55874">
    <property type="entry name" value="ATPase domain of HSP90 chaperone/DNA topoisomerase II/histidine kinase"/>
    <property type="match status" value="1"/>
</dbReference>
<keyword evidence="6 12" id="KW-0418">Kinase</keyword>
<keyword evidence="7" id="KW-0902">Two-component regulatory system</keyword>
<dbReference type="EMBL" id="FXYE01000001">
    <property type="protein sequence ID" value="SMX32313.1"/>
    <property type="molecule type" value="Genomic_DNA"/>
</dbReference>
<dbReference type="AlphaFoldDB" id="A0A238JPD7"/>
<protein>
    <recommendedName>
        <fullName evidence="3">histidine kinase</fullName>
        <ecNumber evidence="3">2.7.13.3</ecNumber>
    </recommendedName>
</protein>
<dbReference type="Pfam" id="PF02518">
    <property type="entry name" value="HATPase_c"/>
    <property type="match status" value="1"/>
</dbReference>
<dbReference type="SMART" id="SM00387">
    <property type="entry name" value="HATPase_c"/>
    <property type="match status" value="1"/>
</dbReference>
<dbReference type="PANTHER" id="PTHR43711">
    <property type="entry name" value="TWO-COMPONENT HISTIDINE KINASE"/>
    <property type="match status" value="1"/>
</dbReference>
<evidence type="ECO:0000256" key="9">
    <source>
        <dbReference type="SAM" id="Phobius"/>
    </source>
</evidence>
<evidence type="ECO:0000256" key="8">
    <source>
        <dbReference type="SAM" id="Coils"/>
    </source>
</evidence>
<dbReference type="GO" id="GO:0016020">
    <property type="term" value="C:membrane"/>
    <property type="evidence" value="ECO:0007669"/>
    <property type="project" value="UniProtKB-SubCell"/>
</dbReference>
<evidence type="ECO:0000256" key="2">
    <source>
        <dbReference type="ARBA" id="ARBA00004370"/>
    </source>
</evidence>
<dbReference type="OrthoDB" id="9809766at2"/>
<sequence length="530" mass="58220">MINSLRVRLALGAGLTAVVAVIASLLTIYGAQVTQSRLGTALEAQARLEQYSALSVELSRFGLVATAAAQPDADPALWEERLNAQIGLVQAAFNRIEAGLERDVAQAEGLGLNEQSRRASRGIVVARMRAIFGPVANAFSDESTNRDPARLQAELNVFSSRFAPLLGELISEDNRVRLNAFEEVEQLRGRLVGWAVGVAAAALAIFALFYVKGVRPLFARLDLLRRASRQIAEEDFKISLPEGRPDEVDQLFAETRRMADALAQRKATVESDWARLNDIIKERTGELVEANNRLAQVDEDRQSFFAGFSHELRTPLTVILIEAELGIKRGEAVEGFEVIRTRAERLNRKIDDLLRLARSENGQITITPSRFDLAEAAKEAVTDIRRMAERAEMSVDVVADDNVFVCADRNWTRQVIEGLIENALRHAKVGGKIAVRVQADGEVARFMVIDNGPGLGDLQPQELFRRFEQGRDATRRGGFGLGLALAKWVVEEQGGEIAVLSPVPSPLALGDNPGMLADVRIPMWKENSDG</sequence>
<evidence type="ECO:0000256" key="4">
    <source>
        <dbReference type="ARBA" id="ARBA00022553"/>
    </source>
</evidence>
<organism evidence="12 13">
    <name type="scientific">Actibacterium lipolyticum</name>
    <dbReference type="NCBI Taxonomy" id="1524263"/>
    <lineage>
        <taxon>Bacteria</taxon>
        <taxon>Pseudomonadati</taxon>
        <taxon>Pseudomonadota</taxon>
        <taxon>Alphaproteobacteria</taxon>
        <taxon>Rhodobacterales</taxon>
        <taxon>Roseobacteraceae</taxon>
        <taxon>Actibacterium</taxon>
    </lineage>
</organism>
<feature type="transmembrane region" description="Helical" evidence="9">
    <location>
        <begin position="191"/>
        <end position="211"/>
    </location>
</feature>
<dbReference type="PROSITE" id="PS50885">
    <property type="entry name" value="HAMP"/>
    <property type="match status" value="1"/>
</dbReference>
<proteinExistence type="predicted"/>
<dbReference type="InterPro" id="IPR003594">
    <property type="entry name" value="HATPase_dom"/>
</dbReference>
<gene>
    <name evidence="12" type="primary">tmoS</name>
    <name evidence="12" type="ORF">COL8621_00781</name>
</gene>
<keyword evidence="4" id="KW-0597">Phosphoprotein</keyword>
<keyword evidence="5 12" id="KW-0808">Transferase</keyword>
<dbReference type="PROSITE" id="PS50109">
    <property type="entry name" value="HIS_KIN"/>
    <property type="match status" value="1"/>
</dbReference>